<reference evidence="1 2" key="1">
    <citation type="submission" date="2019-02" db="EMBL/GenBank/DDBJ databases">
        <title>Deep-cultivation of Planctomycetes and their phenomic and genomic characterization uncovers novel biology.</title>
        <authorList>
            <person name="Wiegand S."/>
            <person name="Jogler M."/>
            <person name="Boedeker C."/>
            <person name="Pinto D."/>
            <person name="Vollmers J."/>
            <person name="Rivas-Marin E."/>
            <person name="Kohn T."/>
            <person name="Peeters S.H."/>
            <person name="Heuer A."/>
            <person name="Rast P."/>
            <person name="Oberbeckmann S."/>
            <person name="Bunk B."/>
            <person name="Jeske O."/>
            <person name="Meyerdierks A."/>
            <person name="Storesund J.E."/>
            <person name="Kallscheuer N."/>
            <person name="Luecker S."/>
            <person name="Lage O.M."/>
            <person name="Pohl T."/>
            <person name="Merkel B.J."/>
            <person name="Hornburger P."/>
            <person name="Mueller R.-W."/>
            <person name="Bruemmer F."/>
            <person name="Labrenz M."/>
            <person name="Spormann A.M."/>
            <person name="Op den Camp H."/>
            <person name="Overmann J."/>
            <person name="Amann R."/>
            <person name="Jetten M.S.M."/>
            <person name="Mascher T."/>
            <person name="Medema M.H."/>
            <person name="Devos D.P."/>
            <person name="Kaster A.-K."/>
            <person name="Ovreas L."/>
            <person name="Rohde M."/>
            <person name="Galperin M.Y."/>
            <person name="Jogler C."/>
        </authorList>
    </citation>
    <scope>NUCLEOTIDE SEQUENCE [LARGE SCALE GENOMIC DNA]</scope>
    <source>
        <strain evidence="1 2">ElP</strain>
    </source>
</reference>
<dbReference type="OrthoDB" id="262374at2"/>
<evidence type="ECO:0000313" key="2">
    <source>
        <dbReference type="Proteomes" id="UP000317835"/>
    </source>
</evidence>
<accession>A0A518H7Q3</accession>
<evidence type="ECO:0000313" key="1">
    <source>
        <dbReference type="EMBL" id="QDV36887.1"/>
    </source>
</evidence>
<name>A0A518H7Q3_9BACT</name>
<protein>
    <recommendedName>
        <fullName evidence="3">DUF3137 domain-containing protein</fullName>
    </recommendedName>
</protein>
<proteinExistence type="predicted"/>
<organism evidence="1 2">
    <name type="scientific">Tautonia plasticadhaerens</name>
    <dbReference type="NCBI Taxonomy" id="2527974"/>
    <lineage>
        <taxon>Bacteria</taxon>
        <taxon>Pseudomonadati</taxon>
        <taxon>Planctomycetota</taxon>
        <taxon>Planctomycetia</taxon>
        <taxon>Isosphaerales</taxon>
        <taxon>Isosphaeraceae</taxon>
        <taxon>Tautonia</taxon>
    </lineage>
</organism>
<dbReference type="EMBL" id="CP036426">
    <property type="protein sequence ID" value="QDV36887.1"/>
    <property type="molecule type" value="Genomic_DNA"/>
</dbReference>
<sequence>MGWFGPSKDEVWRRLGEEIDADFIDGGFWKGSKVQAHVGPWTVTLDTFTVSTGKSHVTYTRMRAPYVNPEGLRFTVYRKGLFSELGKLLGMQDIEVGDPEFDEAFIVKGTDESRVRELFSDPEVRALALLQPKIRLTVKDSEGWFGPSFPEGVDELHFQVVGVIKEVDRLKGLFELFAAVLDRLCRIGSAHEQEPGVSL</sequence>
<dbReference type="KEGG" id="tpla:ElP_48170"/>
<dbReference type="AlphaFoldDB" id="A0A518H7Q3"/>
<gene>
    <name evidence="1" type="ORF">ElP_48170</name>
</gene>
<evidence type="ECO:0008006" key="3">
    <source>
        <dbReference type="Google" id="ProtNLM"/>
    </source>
</evidence>
<dbReference type="Proteomes" id="UP000317835">
    <property type="component" value="Chromosome"/>
</dbReference>
<keyword evidence="2" id="KW-1185">Reference proteome</keyword>